<reference evidence="1 2" key="1">
    <citation type="submission" date="2018-05" db="EMBL/GenBank/DDBJ databases">
        <title>Complete Genome Sequences of Extremely Thermoacidophilic, Metal-Mobilizing Type-Strain Members of the Archaeal Family Sulfolobaceae: Acidianus brierleyi DSM-1651T, Acidianus sulfidivorans DSM-18786T, Metallosphaera hakonensis DSM-7519T, and Metallosphaera prunae DSM-10039T.</title>
        <authorList>
            <person name="Counts J.A."/>
            <person name="Kelly R.M."/>
        </authorList>
    </citation>
    <scope>NUCLEOTIDE SEQUENCE [LARGE SCALE GENOMIC DNA]</scope>
    <source>
        <strain evidence="1 2">DSM 1651</strain>
    </source>
</reference>
<evidence type="ECO:0000313" key="1">
    <source>
        <dbReference type="EMBL" id="AWR95721.1"/>
    </source>
</evidence>
<dbReference type="RefSeq" id="WP_110271599.1">
    <property type="nucleotide sequence ID" value="NZ_CP029289.2"/>
</dbReference>
<dbReference type="OrthoDB" id="42230at2157"/>
<sequence length="84" mass="9957">MEMRKADSKGRIYFGNEYAGKNFYVVKIFDGILLLDNEIKAKEIEEKKEEFLKGNIEKLLEFLGEPTEEEIKEVVERSRKRRLS</sequence>
<protein>
    <recommendedName>
        <fullName evidence="3">VapB-type antitoxin</fullName>
    </recommendedName>
</protein>
<organism evidence="1 2">
    <name type="scientific">Acidianus brierleyi</name>
    <dbReference type="NCBI Taxonomy" id="41673"/>
    <lineage>
        <taxon>Archaea</taxon>
        <taxon>Thermoproteota</taxon>
        <taxon>Thermoprotei</taxon>
        <taxon>Sulfolobales</taxon>
        <taxon>Sulfolobaceae</taxon>
        <taxon>Acidianus</taxon>
    </lineage>
</organism>
<dbReference type="Proteomes" id="UP000248044">
    <property type="component" value="Chromosome"/>
</dbReference>
<dbReference type="EMBL" id="CP029289">
    <property type="protein sequence ID" value="AWR95721.1"/>
    <property type="molecule type" value="Genomic_DNA"/>
</dbReference>
<proteinExistence type="predicted"/>
<keyword evidence="2" id="KW-1185">Reference proteome</keyword>
<name>A0A2U9II89_9CREN</name>
<evidence type="ECO:0008006" key="3">
    <source>
        <dbReference type="Google" id="ProtNLM"/>
    </source>
</evidence>
<dbReference type="GeneID" id="36833517"/>
<gene>
    <name evidence="1" type="ORF">DFR85_15135</name>
</gene>
<evidence type="ECO:0000313" key="2">
    <source>
        <dbReference type="Proteomes" id="UP000248044"/>
    </source>
</evidence>
<dbReference type="KEGG" id="abri:DFR85_15135"/>
<accession>A0A2U9II89</accession>
<dbReference type="AlphaFoldDB" id="A0A2U9II89"/>